<dbReference type="GO" id="GO:0005524">
    <property type="term" value="F:ATP binding"/>
    <property type="evidence" value="ECO:0007669"/>
    <property type="project" value="UniProtKB-KW"/>
</dbReference>
<dbReference type="CDD" id="cd03224">
    <property type="entry name" value="ABC_TM1139_LivF_branched"/>
    <property type="match status" value="1"/>
</dbReference>
<evidence type="ECO:0000313" key="7">
    <source>
        <dbReference type="EMBL" id="TCO15986.1"/>
    </source>
</evidence>
<name>A0A4R2GZ95_9HYPH</name>
<dbReference type="InterPro" id="IPR017871">
    <property type="entry name" value="ABC_transporter-like_CS"/>
</dbReference>
<evidence type="ECO:0000256" key="4">
    <source>
        <dbReference type="ARBA" id="ARBA00022840"/>
    </source>
</evidence>
<comment type="similarity">
    <text evidence="1">Belongs to the ABC transporter superfamily.</text>
</comment>
<gene>
    <name evidence="7" type="ORF">EV666_101236</name>
</gene>
<dbReference type="RefSeq" id="WP_132001773.1">
    <property type="nucleotide sequence ID" value="NZ_JBHUNN010000002.1"/>
</dbReference>
<dbReference type="PANTHER" id="PTHR43820:SF2">
    <property type="entry name" value="ABC TRANSPORTER ATP-BINDING PROTEIN"/>
    <property type="match status" value="1"/>
</dbReference>
<sequence>MAAQQMPSGSPVASEPDADGLRVDGLNAWYGQAQILHGVSLDVGPGEIIALLGRNGAGKTTTLRAIMGLVRRSARQLAFRGADIGPMPPFAIARRGLGYVPEDRRIFTDLTVDENLEAGRQPPRPGAPQWTPERLFELFPNLGRMRGRPGGAMSGGEQQMLAIARTLMGNPYMVLLDEPAEGLAPRLVEDMAAALLTLKREGLSLLVAEQNLNFARLLADRAHVLAGGATHFSGTMAELDADPAVRDALLAV</sequence>
<dbReference type="PROSITE" id="PS00211">
    <property type="entry name" value="ABC_TRANSPORTER_1"/>
    <property type="match status" value="1"/>
</dbReference>
<dbReference type="AlphaFoldDB" id="A0A4R2GZ95"/>
<keyword evidence="3" id="KW-0547">Nucleotide-binding</keyword>
<dbReference type="Pfam" id="PF00005">
    <property type="entry name" value="ABC_tran"/>
    <property type="match status" value="1"/>
</dbReference>
<dbReference type="PROSITE" id="PS50893">
    <property type="entry name" value="ABC_TRANSPORTER_2"/>
    <property type="match status" value="1"/>
</dbReference>
<comment type="caution">
    <text evidence="7">The sequence shown here is derived from an EMBL/GenBank/DDBJ whole genome shotgun (WGS) entry which is preliminary data.</text>
</comment>
<keyword evidence="2" id="KW-0813">Transport</keyword>
<dbReference type="EMBL" id="SLWL01000001">
    <property type="protein sequence ID" value="TCO15986.1"/>
    <property type="molecule type" value="Genomic_DNA"/>
</dbReference>
<dbReference type="PANTHER" id="PTHR43820">
    <property type="entry name" value="HIGH-AFFINITY BRANCHED-CHAIN AMINO ACID TRANSPORT ATP-BINDING PROTEIN LIVF"/>
    <property type="match status" value="1"/>
</dbReference>
<evidence type="ECO:0000256" key="5">
    <source>
        <dbReference type="ARBA" id="ARBA00022970"/>
    </source>
</evidence>
<organism evidence="7 8">
    <name type="scientific">Camelimonas lactis</name>
    <dbReference type="NCBI Taxonomy" id="659006"/>
    <lineage>
        <taxon>Bacteria</taxon>
        <taxon>Pseudomonadati</taxon>
        <taxon>Pseudomonadota</taxon>
        <taxon>Alphaproteobacteria</taxon>
        <taxon>Hyphomicrobiales</taxon>
        <taxon>Chelatococcaceae</taxon>
        <taxon>Camelimonas</taxon>
    </lineage>
</organism>
<evidence type="ECO:0000256" key="3">
    <source>
        <dbReference type="ARBA" id="ARBA00022741"/>
    </source>
</evidence>
<keyword evidence="4 7" id="KW-0067">ATP-binding</keyword>
<dbReference type="Proteomes" id="UP000294881">
    <property type="component" value="Unassembled WGS sequence"/>
</dbReference>
<reference evidence="7 8" key="1">
    <citation type="submission" date="2019-03" db="EMBL/GenBank/DDBJ databases">
        <title>Genomic Encyclopedia of Type Strains, Phase IV (KMG-IV): sequencing the most valuable type-strain genomes for metagenomic binning, comparative biology and taxonomic classification.</title>
        <authorList>
            <person name="Goeker M."/>
        </authorList>
    </citation>
    <scope>NUCLEOTIDE SEQUENCE [LARGE SCALE GENOMIC DNA]</scope>
    <source>
        <strain evidence="7 8">DSM 22958</strain>
    </source>
</reference>
<dbReference type="InterPro" id="IPR003593">
    <property type="entry name" value="AAA+_ATPase"/>
</dbReference>
<evidence type="ECO:0000256" key="2">
    <source>
        <dbReference type="ARBA" id="ARBA00022448"/>
    </source>
</evidence>
<dbReference type="GO" id="GO:0015658">
    <property type="term" value="F:branched-chain amino acid transmembrane transporter activity"/>
    <property type="evidence" value="ECO:0007669"/>
    <property type="project" value="TreeGrafter"/>
</dbReference>
<keyword evidence="8" id="KW-1185">Reference proteome</keyword>
<feature type="domain" description="ABC transporter" evidence="6">
    <location>
        <begin position="21"/>
        <end position="252"/>
    </location>
</feature>
<dbReference type="InterPro" id="IPR052156">
    <property type="entry name" value="BCAA_Transport_ATP-bd_LivF"/>
</dbReference>
<dbReference type="InterPro" id="IPR027417">
    <property type="entry name" value="P-loop_NTPase"/>
</dbReference>
<proteinExistence type="inferred from homology"/>
<evidence type="ECO:0000256" key="1">
    <source>
        <dbReference type="ARBA" id="ARBA00005417"/>
    </source>
</evidence>
<dbReference type="SUPFAM" id="SSF52540">
    <property type="entry name" value="P-loop containing nucleoside triphosphate hydrolases"/>
    <property type="match status" value="1"/>
</dbReference>
<dbReference type="GO" id="GO:0016887">
    <property type="term" value="F:ATP hydrolysis activity"/>
    <property type="evidence" value="ECO:0007669"/>
    <property type="project" value="InterPro"/>
</dbReference>
<protein>
    <submittedName>
        <fullName evidence="7">Branched-chain amino acid transport system ATP-binding protein</fullName>
    </submittedName>
</protein>
<dbReference type="InterPro" id="IPR003439">
    <property type="entry name" value="ABC_transporter-like_ATP-bd"/>
</dbReference>
<dbReference type="Gene3D" id="3.40.50.300">
    <property type="entry name" value="P-loop containing nucleotide triphosphate hydrolases"/>
    <property type="match status" value="1"/>
</dbReference>
<evidence type="ECO:0000313" key="8">
    <source>
        <dbReference type="Proteomes" id="UP000294881"/>
    </source>
</evidence>
<keyword evidence="5" id="KW-0029">Amino-acid transport</keyword>
<dbReference type="GO" id="GO:0015807">
    <property type="term" value="P:L-amino acid transport"/>
    <property type="evidence" value="ECO:0007669"/>
    <property type="project" value="TreeGrafter"/>
</dbReference>
<evidence type="ECO:0000259" key="6">
    <source>
        <dbReference type="PROSITE" id="PS50893"/>
    </source>
</evidence>
<dbReference type="OrthoDB" id="8445866at2"/>
<dbReference type="SMART" id="SM00382">
    <property type="entry name" value="AAA"/>
    <property type="match status" value="1"/>
</dbReference>
<accession>A0A4R2GZ95</accession>